<evidence type="ECO:0000256" key="8">
    <source>
        <dbReference type="ARBA" id="ARBA00023175"/>
    </source>
</evidence>
<dbReference type="GO" id="GO:0005737">
    <property type="term" value="C:cytoplasm"/>
    <property type="evidence" value="ECO:0007669"/>
    <property type="project" value="UniProtKB-SubCell"/>
</dbReference>
<dbReference type="Gene3D" id="1.20.58.530">
    <property type="match status" value="1"/>
</dbReference>
<dbReference type="GO" id="GO:0005524">
    <property type="term" value="F:ATP binding"/>
    <property type="evidence" value="ECO:0007669"/>
    <property type="project" value="UniProtKB-UniRule"/>
</dbReference>
<keyword evidence="4 9" id="KW-0547">Nucleotide-binding</keyword>
<dbReference type="InterPro" id="IPR008936">
    <property type="entry name" value="Rho_GTPase_activation_prot"/>
</dbReference>
<dbReference type="InterPro" id="IPR000198">
    <property type="entry name" value="RhoGAP_dom"/>
</dbReference>
<feature type="domain" description="Phorbol-ester/DAG-type" evidence="10">
    <location>
        <begin position="1045"/>
        <end position="1094"/>
    </location>
</feature>
<dbReference type="Gene3D" id="1.10.10.820">
    <property type="match status" value="1"/>
</dbReference>
<feature type="domain" description="Rho-GAP" evidence="11">
    <location>
        <begin position="1109"/>
        <end position="1297"/>
    </location>
</feature>
<gene>
    <name evidence="13" type="primary">Myo9a_0</name>
    <name evidence="13" type="ORF">g.2762</name>
</gene>
<proteinExistence type="inferred from homology"/>
<keyword evidence="6 9" id="KW-0067">ATP-binding</keyword>
<keyword evidence="7 9" id="KW-0518">Myosin</keyword>
<comment type="similarity">
    <text evidence="9">Belongs to the TRAFAC class myosin-kinesin ATPase superfamily. Myosin family.</text>
</comment>
<evidence type="ECO:0000259" key="10">
    <source>
        <dbReference type="PROSITE" id="PS50081"/>
    </source>
</evidence>
<dbReference type="SUPFAM" id="SSF52540">
    <property type="entry name" value="P-loop containing nucleoside triphosphate hydrolases"/>
    <property type="match status" value="1"/>
</dbReference>
<dbReference type="PROSITE" id="PS00479">
    <property type="entry name" value="ZF_DAG_PE_1"/>
    <property type="match status" value="1"/>
</dbReference>
<dbReference type="SMART" id="SM00324">
    <property type="entry name" value="RhoGAP"/>
    <property type="match status" value="1"/>
</dbReference>
<sequence>MMHSMNFSWTDSNDNSASQKLRSFIENFLNQPGDREYPDLCQLPDLTERTLLENLKARFEKDLIYTYVGSILIAVNPFKFIPIYQPHMNSLYQRPSDRLSDLPPHIFAIAAASYSQMLTKQENQTVVISGESGSGKTTSTTLLLQQLSSFSQYAFRSGVEDTLLSAGPVMEAFGNAKTQHNDNSSRFGKFIQVIYRENGMVNGAIVQKYLLEKSRIVSQSVNERNYHAFYYLIAGATPREKEEFHLTKVCDYFYLNQGRRQFDASPKSCKAEAEGLNVLRKSMEIVGFSPEKQHRVFCVLSAVLHLGNIEFVRKSNYHNDDFVQIKDTDVVSLISDLLGLKQQTLLNALTSKRTKAARGEMLHFSYKYHEAIATRDAMAKCLYAALFDWIVMRINQALLSERDNRDFKGNYIGILDIFGFEDFGGQNYFEQFCINYANEHLHFYFNQHVFKYEQEEYKREGIVWKDIHFVDNIECLKLIEERPNGLLCILDDQCNLSGATNQSMLNSFANQHRNNSLFEMPPCFKDAFIIKHYAGKVKYQITDFREKNSDLMRPDIVGVLKSSSLTFVRELVGTDPLAMFRWQILRAFFRAYFIFTKIREASSARARVAIRTLTSYYSIHSPNYNNHSRSPLPCLKHGDDRQPCATFLKEMILQKADKVNQKRSNTRLNKIPSFRDRPEKSISLLLTLKALTTHRGPTSYLTRTASSKRTPTVTAQFQVSLHQLLDTLSRANPYFVRCIKTNKEKKADHFDDVCVLLQLRYTGMLETVRIRQSGYPVRLLYTEFVQQYRILLKRGTKSDKSDIKAFLDRLQLNPDNYQMGMTKIFMRETEKLNLDTILHEEILRRIICLQRWVRVWFLRRSFLRKRSALRTQAAIKNGPPNSYWNVTRTCEFTDSDDILITDVRELQSMDMFVFKKIYHMDEQKRLSSKESPVDVAFKQALKEFRLNLLSTYSVASSEGSLKISYKDLTDHFEQVILNVCQQQQAWETFPVTMGINAFRGYLDEFRTLAAKRGFDKFVSANRRREYPFMRRTNERRMKEVVERQGHKMFMTIANIPIVCEICTSLVKLGSRVLVCNDCKLTCHKKCLTKVVVSCRDNTLIQQGKKVFGAPLERLVTKEERLPAVLEQLMAAIEMKGLYVEGLYRKSATQSKINELKQKLEEDRHNVDLNDYGVHCWTAVFKSFFREMPEPLMTFQLYDEFLWATAIVDVQERTQVIFSHISKLNRPNYDLLERLTFHLARVALVEHANRMSASSLAIVFAPCILRTDRVMRAQDSFGDIRKQTICLECIITERMNSIKEQHFDNISRMYKQMAQETMPF</sequence>
<feature type="region of interest" description="Actin-binding" evidence="9">
    <location>
        <begin position="721"/>
        <end position="743"/>
    </location>
</feature>
<keyword evidence="2" id="KW-0963">Cytoplasm</keyword>
<accession>A0A6G1S777</accession>
<organism evidence="13">
    <name type="scientific">Aceria tosichella</name>
    <name type="common">wheat curl mite</name>
    <dbReference type="NCBI Taxonomy" id="561515"/>
    <lineage>
        <taxon>Eukaryota</taxon>
        <taxon>Metazoa</taxon>
        <taxon>Ecdysozoa</taxon>
        <taxon>Arthropoda</taxon>
        <taxon>Chelicerata</taxon>
        <taxon>Arachnida</taxon>
        <taxon>Acari</taxon>
        <taxon>Acariformes</taxon>
        <taxon>Trombidiformes</taxon>
        <taxon>Prostigmata</taxon>
        <taxon>Eupodina</taxon>
        <taxon>Eriophyoidea</taxon>
        <taxon>Eriophyidae</taxon>
        <taxon>Eriophyinae</taxon>
        <taxon>Aceriini</taxon>
        <taxon>Aceria</taxon>
    </lineage>
</organism>
<evidence type="ECO:0000256" key="5">
    <source>
        <dbReference type="ARBA" id="ARBA00022833"/>
    </source>
</evidence>
<feature type="binding site" evidence="9">
    <location>
        <begin position="130"/>
        <end position="137"/>
    </location>
    <ligand>
        <name>ATP</name>
        <dbReference type="ChEBI" id="CHEBI:30616"/>
    </ligand>
</feature>
<dbReference type="FunFam" id="3.40.850.10:FF:000008">
    <property type="entry name" value="Putative unconventional myosin-IXa"/>
    <property type="match status" value="1"/>
</dbReference>
<evidence type="ECO:0000259" key="11">
    <source>
        <dbReference type="PROSITE" id="PS50238"/>
    </source>
</evidence>
<dbReference type="Gene3D" id="3.40.850.10">
    <property type="entry name" value="Kinesin motor domain"/>
    <property type="match status" value="2"/>
</dbReference>
<evidence type="ECO:0000256" key="6">
    <source>
        <dbReference type="ARBA" id="ARBA00022840"/>
    </source>
</evidence>
<dbReference type="PROSITE" id="PS51456">
    <property type="entry name" value="MYOSIN_MOTOR"/>
    <property type="match status" value="1"/>
</dbReference>
<evidence type="ECO:0000256" key="9">
    <source>
        <dbReference type="PROSITE-ProRule" id="PRU00782"/>
    </source>
</evidence>
<dbReference type="InterPro" id="IPR001609">
    <property type="entry name" value="Myosin_head_motor_dom-like"/>
</dbReference>
<dbReference type="GO" id="GO:0035556">
    <property type="term" value="P:intracellular signal transduction"/>
    <property type="evidence" value="ECO:0007669"/>
    <property type="project" value="InterPro"/>
</dbReference>
<evidence type="ECO:0000256" key="2">
    <source>
        <dbReference type="ARBA" id="ARBA00022490"/>
    </source>
</evidence>
<dbReference type="GO" id="GO:0046872">
    <property type="term" value="F:metal ion binding"/>
    <property type="evidence" value="ECO:0007669"/>
    <property type="project" value="UniProtKB-KW"/>
</dbReference>
<dbReference type="SMART" id="SM00109">
    <property type="entry name" value="C1"/>
    <property type="match status" value="1"/>
</dbReference>
<evidence type="ECO:0000313" key="13">
    <source>
        <dbReference type="EMBL" id="MDE46356.1"/>
    </source>
</evidence>
<dbReference type="EMBL" id="GGYP01001585">
    <property type="protein sequence ID" value="MDE46356.1"/>
    <property type="molecule type" value="Transcribed_RNA"/>
</dbReference>
<dbReference type="InterPro" id="IPR027417">
    <property type="entry name" value="P-loop_NTPase"/>
</dbReference>
<comment type="subcellular location">
    <subcellularLocation>
        <location evidence="1">Cytoplasm</location>
    </subcellularLocation>
</comment>
<dbReference type="InterPro" id="IPR046987">
    <property type="entry name" value="Myo9"/>
</dbReference>
<dbReference type="PANTHER" id="PTHR46184">
    <property type="entry name" value="UNCONVENTIONAL MYOSIN-IXB-LIKE PROTEIN"/>
    <property type="match status" value="1"/>
</dbReference>
<dbReference type="Pfam" id="PF00620">
    <property type="entry name" value="RhoGAP"/>
    <property type="match status" value="1"/>
</dbReference>
<keyword evidence="5" id="KW-0862">Zinc</keyword>
<dbReference type="PROSITE" id="PS50238">
    <property type="entry name" value="RHOGAP"/>
    <property type="match status" value="1"/>
</dbReference>
<keyword evidence="3" id="KW-0479">Metal-binding</keyword>
<dbReference type="InterPro" id="IPR002219">
    <property type="entry name" value="PKC_DAG/PE"/>
</dbReference>
<dbReference type="PRINTS" id="PR00193">
    <property type="entry name" value="MYOSINHEAVY"/>
</dbReference>
<dbReference type="GO" id="GO:0005884">
    <property type="term" value="C:actin filament"/>
    <property type="evidence" value="ECO:0007669"/>
    <property type="project" value="TreeGrafter"/>
</dbReference>
<dbReference type="GO" id="GO:0005096">
    <property type="term" value="F:GTPase activator activity"/>
    <property type="evidence" value="ECO:0007669"/>
    <property type="project" value="InterPro"/>
</dbReference>
<dbReference type="Gene3D" id="1.20.120.720">
    <property type="entry name" value="Myosin VI head, motor domain, U50 subdomain"/>
    <property type="match status" value="1"/>
</dbReference>
<evidence type="ECO:0000256" key="3">
    <source>
        <dbReference type="ARBA" id="ARBA00022723"/>
    </source>
</evidence>
<dbReference type="Pfam" id="PF00130">
    <property type="entry name" value="C1_1"/>
    <property type="match status" value="1"/>
</dbReference>
<evidence type="ECO:0000256" key="7">
    <source>
        <dbReference type="ARBA" id="ARBA00023123"/>
    </source>
</evidence>
<dbReference type="Gene3D" id="1.10.555.10">
    <property type="entry name" value="Rho GTPase activation protein"/>
    <property type="match status" value="1"/>
</dbReference>
<dbReference type="Gene3D" id="1.20.5.4820">
    <property type="match status" value="1"/>
</dbReference>
<feature type="domain" description="Myosin motor" evidence="12">
    <location>
        <begin position="35"/>
        <end position="845"/>
    </location>
</feature>
<keyword evidence="9" id="KW-0009">Actin-binding</keyword>
<dbReference type="InterPro" id="IPR046349">
    <property type="entry name" value="C1-like_sf"/>
</dbReference>
<dbReference type="PANTHER" id="PTHR46184:SF5">
    <property type="entry name" value="UNCONVENTIONAL MYOSIN-IXA-LIKE"/>
    <property type="match status" value="1"/>
</dbReference>
<evidence type="ECO:0000256" key="4">
    <source>
        <dbReference type="ARBA" id="ARBA00022741"/>
    </source>
</evidence>
<evidence type="ECO:0000256" key="1">
    <source>
        <dbReference type="ARBA" id="ARBA00004496"/>
    </source>
</evidence>
<dbReference type="SUPFAM" id="SSF57889">
    <property type="entry name" value="Cysteine-rich domain"/>
    <property type="match status" value="1"/>
</dbReference>
<keyword evidence="8 9" id="KW-0505">Motor protein</keyword>
<protein>
    <submittedName>
        <fullName evidence="13">Unconventional myosin-IXa</fullName>
    </submittedName>
</protein>
<dbReference type="GO" id="GO:0016459">
    <property type="term" value="C:myosin complex"/>
    <property type="evidence" value="ECO:0007669"/>
    <property type="project" value="UniProtKB-KW"/>
</dbReference>
<evidence type="ECO:0000259" key="12">
    <source>
        <dbReference type="PROSITE" id="PS51456"/>
    </source>
</evidence>
<dbReference type="Pfam" id="PF00063">
    <property type="entry name" value="Myosin_head"/>
    <property type="match status" value="2"/>
</dbReference>
<dbReference type="PROSITE" id="PS50081">
    <property type="entry name" value="ZF_DAG_PE_2"/>
    <property type="match status" value="1"/>
</dbReference>
<name>A0A6G1S777_9ACAR</name>
<dbReference type="Gene3D" id="3.30.60.20">
    <property type="match status" value="1"/>
</dbReference>
<reference evidence="13" key="1">
    <citation type="submission" date="2018-10" db="EMBL/GenBank/DDBJ databases">
        <title>Transcriptome assembly of Aceria tosichella (Wheat curl mite) Type 2.</title>
        <authorList>
            <person name="Scully E.D."/>
            <person name="Geib S.M."/>
            <person name="Palmer N.A."/>
            <person name="Gupta A.K."/>
            <person name="Sarath G."/>
            <person name="Tatineni S."/>
        </authorList>
    </citation>
    <scope>NUCLEOTIDE SEQUENCE</scope>
    <source>
        <strain evidence="13">LincolnNE</strain>
    </source>
</reference>
<dbReference type="SMART" id="SM00242">
    <property type="entry name" value="MYSc"/>
    <property type="match status" value="1"/>
</dbReference>
<dbReference type="SUPFAM" id="SSF48350">
    <property type="entry name" value="GTPase activation domain, GAP"/>
    <property type="match status" value="1"/>
</dbReference>
<dbReference type="GO" id="GO:0000146">
    <property type="term" value="F:microfilament motor activity"/>
    <property type="evidence" value="ECO:0007669"/>
    <property type="project" value="InterPro"/>
</dbReference>
<dbReference type="InterPro" id="IPR036961">
    <property type="entry name" value="Kinesin_motor_dom_sf"/>
</dbReference>
<dbReference type="GO" id="GO:0051015">
    <property type="term" value="F:actin filament binding"/>
    <property type="evidence" value="ECO:0007669"/>
    <property type="project" value="TreeGrafter"/>
</dbReference>